<name>A0A285HLM7_9FIRM</name>
<dbReference type="CDD" id="cd01677">
    <property type="entry name" value="PFL2_DhaB_BssA"/>
    <property type="match status" value="1"/>
</dbReference>
<keyword evidence="9" id="KW-1185">Reference proteome</keyword>
<feature type="domain" description="Glycine radical" evidence="6">
    <location>
        <begin position="684"/>
        <end position="804"/>
    </location>
</feature>
<evidence type="ECO:0000256" key="4">
    <source>
        <dbReference type="PROSITE-ProRule" id="PRU00493"/>
    </source>
</evidence>
<evidence type="ECO:0000256" key="3">
    <source>
        <dbReference type="PIRSR" id="PIRSR000379-2"/>
    </source>
</evidence>
<dbReference type="InterPro" id="IPR019777">
    <property type="entry name" value="Form_AcTrfase_GR_CS"/>
</dbReference>
<feature type="region of interest" description="Disordered" evidence="5">
    <location>
        <begin position="669"/>
        <end position="699"/>
    </location>
</feature>
<dbReference type="PROSITE" id="PS00850">
    <property type="entry name" value="GLY_RADICAL_1"/>
    <property type="match status" value="1"/>
</dbReference>
<proteinExistence type="predicted"/>
<sequence length="804" mass="90092">MKDKVYQIQSPRVEKLRESVLSKRPGVCIERARYITEAYQENEAAPIYLKRAKAVEKILQNMSIYIKDGELIVGNQASDERTAPIFPEYAVEWMEAEIEAEGNFDKRSGDNFHLPKEHIDELLELVQYWKGKTLHAKCYQLLPDEVKKASKVKVIHGEGNMTSGDGHIVPDFEKVLDKGLEGIIAEAQAELEKLDLGEVDAIRRKAFLEAIILTNKSVMNFAKRYAQLAKDQVEEVADPTIKEELIKIAELCERVPAKAPRNFYEAVQTIWFIHLVLQIESNGHSASLGRVDQYLYPFYKNDIEEGTITKEFAKELLECLWIKLFSIIKLRPTSHAGYGAGYPTYQNVTIGGQNAQGKDETNELSYLILESVAEMKLTQPNLSVRVHTNSPERFLREAAEVIKAGYGMPALHNDEVIIPSLLDKGVSYEDTYGYTMVGCVEVAVPGKWGYRCTGMTFLNMLKALELTLNDGVDPRTGYELFKGQGSLKDFASFDELWKAWEEHIAYYTKLSVIVDHVADTQLEELVPDILCSSLVNDCIKRGKTVKEGGAIYDMVSGLQVGLANVANSFASIKKYIFEEKSLKAEELMESLANNFAGDRGQFIKKMLLDAPKYGNGDDYVDQLAVAAYKTYMNQIKNYKNTRYGRGPIGGNYYMSTSGISSNVPMGTVTGATPDGREAEKPTAEGASPTQGTDVKGPTGVLNSVTKLPTMMITGGQLLNQKFPPELVAGERQFDRFVSFIKAFINLKAWHVQFNIVSSKTLRAAQHNPEEYRDLIVRVAGYCAQFVTLDQKTQDDIIARTEQKF</sequence>
<protein>
    <submittedName>
        <fullName evidence="8">Formate C-acetyltransferase</fullName>
    </submittedName>
</protein>
<dbReference type="InterPro" id="IPR004184">
    <property type="entry name" value="PFL_dom"/>
</dbReference>
<evidence type="ECO:0000256" key="2">
    <source>
        <dbReference type="ARBA" id="ARBA00023239"/>
    </source>
</evidence>
<dbReference type="PROSITE" id="PS51554">
    <property type="entry name" value="PFL"/>
    <property type="match status" value="1"/>
</dbReference>
<accession>A0A285HLM7</accession>
<feature type="modified residue" description="Glycine radical" evidence="3 4">
    <location>
        <position position="780"/>
    </location>
</feature>
<dbReference type="Gene3D" id="3.20.70.20">
    <property type="match status" value="1"/>
</dbReference>
<dbReference type="PROSITE" id="PS51149">
    <property type="entry name" value="GLY_RADICAL_2"/>
    <property type="match status" value="1"/>
</dbReference>
<reference evidence="9" key="1">
    <citation type="submission" date="2017-09" db="EMBL/GenBank/DDBJ databases">
        <authorList>
            <person name="Varghese N."/>
            <person name="Submissions S."/>
        </authorList>
    </citation>
    <scope>NUCLEOTIDE SEQUENCE [LARGE SCALE GENOMIC DNA]</scope>
    <source>
        <strain evidence="9">MSL47</strain>
    </source>
</reference>
<evidence type="ECO:0000259" key="6">
    <source>
        <dbReference type="PROSITE" id="PS51149"/>
    </source>
</evidence>
<gene>
    <name evidence="8" type="ORF">SAMN06265827_12116</name>
</gene>
<evidence type="ECO:0000313" key="8">
    <source>
        <dbReference type="EMBL" id="SNY36625.1"/>
    </source>
</evidence>
<dbReference type="InterPro" id="IPR001150">
    <property type="entry name" value="Gly_radical"/>
</dbReference>
<dbReference type="GO" id="GO:0016829">
    <property type="term" value="F:lyase activity"/>
    <property type="evidence" value="ECO:0007669"/>
    <property type="project" value="UniProtKB-KW"/>
</dbReference>
<keyword evidence="1 3" id="KW-0556">Organic radical</keyword>
<evidence type="ECO:0000256" key="1">
    <source>
        <dbReference type="ARBA" id="ARBA00022818"/>
    </source>
</evidence>
<dbReference type="InterPro" id="IPR010098">
    <property type="entry name" value="PFL2/GDeHydtase_fam"/>
</dbReference>
<organism evidence="8 9">
    <name type="scientific">Orenia metallireducens</name>
    <dbReference type="NCBI Taxonomy" id="1413210"/>
    <lineage>
        <taxon>Bacteria</taxon>
        <taxon>Bacillati</taxon>
        <taxon>Bacillota</taxon>
        <taxon>Clostridia</taxon>
        <taxon>Halanaerobiales</taxon>
        <taxon>Halobacteroidaceae</taxon>
        <taxon>Orenia</taxon>
    </lineage>
</organism>
<dbReference type="STRING" id="1413210.U472_05630"/>
<dbReference type="GO" id="GO:0016740">
    <property type="term" value="F:transferase activity"/>
    <property type="evidence" value="ECO:0007669"/>
    <property type="project" value="UniProtKB-KW"/>
</dbReference>
<keyword evidence="8" id="KW-0808">Transferase</keyword>
<dbReference type="Pfam" id="PF01228">
    <property type="entry name" value="Gly_radical"/>
    <property type="match status" value="1"/>
</dbReference>
<dbReference type="PIRSF" id="PIRSF000379">
    <property type="entry name" value="For_Ac_trans_1"/>
    <property type="match status" value="1"/>
</dbReference>
<evidence type="ECO:0000313" key="9">
    <source>
        <dbReference type="Proteomes" id="UP000219573"/>
    </source>
</evidence>
<dbReference type="GO" id="GO:0005829">
    <property type="term" value="C:cytosol"/>
    <property type="evidence" value="ECO:0007669"/>
    <property type="project" value="TreeGrafter"/>
</dbReference>
<keyword evidence="2" id="KW-0456">Lyase</keyword>
<dbReference type="Proteomes" id="UP000219573">
    <property type="component" value="Unassembled WGS sequence"/>
</dbReference>
<feature type="domain" description="PFL" evidence="7">
    <location>
        <begin position="11"/>
        <end position="677"/>
    </location>
</feature>
<dbReference type="AlphaFoldDB" id="A0A285HLM7"/>
<dbReference type="NCBIfam" id="TIGR01774">
    <property type="entry name" value="PFL2-3"/>
    <property type="match status" value="1"/>
</dbReference>
<evidence type="ECO:0000256" key="5">
    <source>
        <dbReference type="SAM" id="MobiDB-lite"/>
    </source>
</evidence>
<dbReference type="Pfam" id="PF02901">
    <property type="entry name" value="PFL-like"/>
    <property type="match status" value="1"/>
</dbReference>
<dbReference type="EMBL" id="OBDZ01000021">
    <property type="protein sequence ID" value="SNY36625.1"/>
    <property type="molecule type" value="Genomic_DNA"/>
</dbReference>
<dbReference type="PANTHER" id="PTHR43641:SF2">
    <property type="entry name" value="DEHYDRATASE YBIW-RELATED"/>
    <property type="match status" value="1"/>
</dbReference>
<dbReference type="InterPro" id="IPR051215">
    <property type="entry name" value="GRE"/>
</dbReference>
<dbReference type="PANTHER" id="PTHR43641">
    <property type="entry name" value="FORMATE ACETYLTRANSFERASE 3-RELATED"/>
    <property type="match status" value="1"/>
</dbReference>
<dbReference type="SUPFAM" id="SSF51998">
    <property type="entry name" value="PFL-like glycyl radical enzymes"/>
    <property type="match status" value="1"/>
</dbReference>
<evidence type="ECO:0000259" key="7">
    <source>
        <dbReference type="PROSITE" id="PS51554"/>
    </source>
</evidence>